<dbReference type="GO" id="GO:0007015">
    <property type="term" value="P:actin filament organization"/>
    <property type="evidence" value="ECO:0007669"/>
    <property type="project" value="TreeGrafter"/>
</dbReference>
<dbReference type="Proteomes" id="UP000601435">
    <property type="component" value="Unassembled WGS sequence"/>
</dbReference>
<keyword evidence="3" id="KW-0206">Cytoskeleton</keyword>
<dbReference type="InterPro" id="IPR004934">
    <property type="entry name" value="TMOD"/>
</dbReference>
<evidence type="ECO:0000256" key="3">
    <source>
        <dbReference type="ARBA" id="ARBA00023212"/>
    </source>
</evidence>
<dbReference type="SUPFAM" id="SSF52047">
    <property type="entry name" value="RNI-like"/>
    <property type="match status" value="1"/>
</dbReference>
<evidence type="ECO:0000313" key="4">
    <source>
        <dbReference type="EMBL" id="CAE7943991.1"/>
    </source>
</evidence>
<gene>
    <name evidence="4" type="primary">TMOD2</name>
    <name evidence="4" type="ORF">SNEC2469_LOCUS35231</name>
</gene>
<dbReference type="PANTHER" id="PTHR10901:SF6">
    <property type="entry name" value="TROPOMODULIN, ISOFORM N"/>
    <property type="match status" value="1"/>
</dbReference>
<evidence type="ECO:0000256" key="1">
    <source>
        <dbReference type="ARBA" id="ARBA00004245"/>
    </source>
</evidence>
<dbReference type="InterPro" id="IPR032675">
    <property type="entry name" value="LRR_dom_sf"/>
</dbReference>
<sequence length="248" mass="27663">MLSASNASGSTTADLTFQVQEVQTVDAAGIDQKLAAKIEAIEDISDMIEEPAKAKSFGDWMIWMVHRAHLDDPTLTDFDFSNLHMPRGDLEERIAPKLAKAMAWNTNIQTLSLVNSNLQKAEGVVLAQSLKTNKTLLHLNLENNCLDSASVKDLATNLMENPSSKIETLRVAQQKQVGNSFGRPVEEAFGHLLEKNEAILRLGFFCSDAHWRNLIDRAVLRNNDFARRRRKRNMGEEEASRSAAMSAR</sequence>
<organism evidence="4 5">
    <name type="scientific">Symbiodinium necroappetens</name>
    <dbReference type="NCBI Taxonomy" id="1628268"/>
    <lineage>
        <taxon>Eukaryota</taxon>
        <taxon>Sar</taxon>
        <taxon>Alveolata</taxon>
        <taxon>Dinophyceae</taxon>
        <taxon>Suessiales</taxon>
        <taxon>Symbiodiniaceae</taxon>
        <taxon>Symbiodinium</taxon>
    </lineage>
</organism>
<dbReference type="OrthoDB" id="447124at2759"/>
<dbReference type="GO" id="GO:0051694">
    <property type="term" value="P:pointed-end actin filament capping"/>
    <property type="evidence" value="ECO:0007669"/>
    <property type="project" value="InterPro"/>
</dbReference>
<comment type="caution">
    <text evidence="4">The sequence shown here is derived from an EMBL/GenBank/DDBJ whole genome shotgun (WGS) entry which is preliminary data.</text>
</comment>
<accession>A0A813CGQ8</accession>
<comment type="subcellular location">
    <subcellularLocation>
        <location evidence="1">Cytoplasm</location>
        <location evidence="1">Cytoskeleton</location>
    </subcellularLocation>
</comment>
<dbReference type="GO" id="GO:0005523">
    <property type="term" value="F:tropomyosin binding"/>
    <property type="evidence" value="ECO:0007669"/>
    <property type="project" value="InterPro"/>
</dbReference>
<keyword evidence="2" id="KW-0963">Cytoplasm</keyword>
<dbReference type="GO" id="GO:0005856">
    <property type="term" value="C:cytoskeleton"/>
    <property type="evidence" value="ECO:0007669"/>
    <property type="project" value="UniProtKB-SubCell"/>
</dbReference>
<dbReference type="EMBL" id="CAJNJA010100885">
    <property type="protein sequence ID" value="CAE7943991.1"/>
    <property type="molecule type" value="Genomic_DNA"/>
</dbReference>
<proteinExistence type="predicted"/>
<keyword evidence="5" id="KW-1185">Reference proteome</keyword>
<reference evidence="4" key="1">
    <citation type="submission" date="2021-02" db="EMBL/GenBank/DDBJ databases">
        <authorList>
            <person name="Dougan E. K."/>
            <person name="Rhodes N."/>
            <person name="Thang M."/>
            <person name="Chan C."/>
        </authorList>
    </citation>
    <scope>NUCLEOTIDE SEQUENCE</scope>
</reference>
<dbReference type="Gene3D" id="3.80.10.10">
    <property type="entry name" value="Ribonuclease Inhibitor"/>
    <property type="match status" value="1"/>
</dbReference>
<name>A0A813CGQ8_9DINO</name>
<evidence type="ECO:0000313" key="5">
    <source>
        <dbReference type="Proteomes" id="UP000601435"/>
    </source>
</evidence>
<dbReference type="PANTHER" id="PTHR10901">
    <property type="entry name" value="TROPOMODULIN"/>
    <property type="match status" value="1"/>
</dbReference>
<dbReference type="AlphaFoldDB" id="A0A813CGQ8"/>
<evidence type="ECO:0000256" key="2">
    <source>
        <dbReference type="ARBA" id="ARBA00022490"/>
    </source>
</evidence>
<protein>
    <submittedName>
        <fullName evidence="4">TMOD2 protein</fullName>
    </submittedName>
</protein>